<dbReference type="Proteomes" id="UP001156498">
    <property type="component" value="Chromosome"/>
</dbReference>
<reference evidence="2 3" key="1">
    <citation type="journal article" date="2013" name="Int. J. Syst. Evol. Microbiol.">
        <title>Description of Streptomonospora sediminis sp. nov. and Streptomonospora nanhaiensis sp. nov., and reclassification of Nocardiopsis arabia Hozzein &amp; Goodfellow 2008 as Streptomonospora arabica comb. nov. and emended description of the genus Streptomonospora.</title>
        <authorList>
            <person name="Zhang D.F."/>
            <person name="Pan H.Q."/>
            <person name="He J."/>
            <person name="Zhang X.M."/>
            <person name="Zhang Y.G."/>
            <person name="Klenk H.P."/>
            <person name="Hu J.C."/>
            <person name="Li W.J."/>
        </authorList>
    </citation>
    <scope>NUCLEOTIDE SEQUENCE [LARGE SCALE GENOMIC DNA]</scope>
    <source>
        <strain evidence="2 3">12A09</strain>
    </source>
</reference>
<feature type="domain" description="DUF6879" evidence="1">
    <location>
        <begin position="8"/>
        <end position="172"/>
    </location>
</feature>
<sequence length="181" mass="20899">MPSLTNAGFDELFDGTTKSVFGLETLPVYNPVSEASTLESYLAGEPCPRAGVTTPYMQEVKDQTSRGIRRYRVHVVHGPLTDYLRYEMEWGYAFTSRAGEEILILDTAEHGRPEGLLDEDFWFFDETHVVRMDYRDDGEFLGKELLVEPDLEHYRAQRDLAVGQAVPFREYWSAHPQYHRD</sequence>
<dbReference type="Pfam" id="PF21806">
    <property type="entry name" value="DUF6879"/>
    <property type="match status" value="1"/>
</dbReference>
<name>A0ABY6YM74_9ACTN</name>
<dbReference type="RefSeq" id="WP_267947116.1">
    <property type="nucleotide sequence ID" value="NZ_CP113264.1"/>
</dbReference>
<organism evidence="2 3">
    <name type="scientific">Streptomonospora nanhaiensis</name>
    <dbReference type="NCBI Taxonomy" id="1323731"/>
    <lineage>
        <taxon>Bacteria</taxon>
        <taxon>Bacillati</taxon>
        <taxon>Actinomycetota</taxon>
        <taxon>Actinomycetes</taxon>
        <taxon>Streptosporangiales</taxon>
        <taxon>Nocardiopsidaceae</taxon>
        <taxon>Streptomonospora</taxon>
    </lineage>
</organism>
<evidence type="ECO:0000313" key="3">
    <source>
        <dbReference type="Proteomes" id="UP001156498"/>
    </source>
</evidence>
<accession>A0ABY6YM74</accession>
<evidence type="ECO:0000259" key="1">
    <source>
        <dbReference type="Pfam" id="PF21806"/>
    </source>
</evidence>
<keyword evidence="3" id="KW-1185">Reference proteome</keyword>
<evidence type="ECO:0000313" key="2">
    <source>
        <dbReference type="EMBL" id="WAE73329.1"/>
    </source>
</evidence>
<protein>
    <recommendedName>
        <fullName evidence="1">DUF6879 domain-containing protein</fullName>
    </recommendedName>
</protein>
<dbReference type="InterPro" id="IPR049244">
    <property type="entry name" value="DUF6879"/>
</dbReference>
<gene>
    <name evidence="2" type="ORF">OUQ99_30010</name>
</gene>
<proteinExistence type="predicted"/>
<dbReference type="EMBL" id="CP113264">
    <property type="protein sequence ID" value="WAE73329.1"/>
    <property type="molecule type" value="Genomic_DNA"/>
</dbReference>